<dbReference type="SUPFAM" id="SSF54928">
    <property type="entry name" value="RNA-binding domain, RBD"/>
    <property type="match status" value="2"/>
</dbReference>
<organism evidence="5 6">
    <name type="scientific">Phyllotreta striolata</name>
    <name type="common">Striped flea beetle</name>
    <name type="synonym">Crioceris striolata</name>
    <dbReference type="NCBI Taxonomy" id="444603"/>
    <lineage>
        <taxon>Eukaryota</taxon>
        <taxon>Metazoa</taxon>
        <taxon>Ecdysozoa</taxon>
        <taxon>Arthropoda</taxon>
        <taxon>Hexapoda</taxon>
        <taxon>Insecta</taxon>
        <taxon>Pterygota</taxon>
        <taxon>Neoptera</taxon>
        <taxon>Endopterygota</taxon>
        <taxon>Coleoptera</taxon>
        <taxon>Polyphaga</taxon>
        <taxon>Cucujiformia</taxon>
        <taxon>Chrysomeloidea</taxon>
        <taxon>Chrysomelidae</taxon>
        <taxon>Galerucinae</taxon>
        <taxon>Alticini</taxon>
        <taxon>Phyllotreta</taxon>
    </lineage>
</organism>
<dbReference type="InterPro" id="IPR012677">
    <property type="entry name" value="Nucleotide-bd_a/b_plait_sf"/>
</dbReference>
<reference evidence="5" key="1">
    <citation type="submission" date="2022-01" db="EMBL/GenBank/DDBJ databases">
        <authorList>
            <person name="King R."/>
        </authorList>
    </citation>
    <scope>NUCLEOTIDE SEQUENCE</scope>
</reference>
<protein>
    <recommendedName>
        <fullName evidence="4">RRM domain-containing protein</fullName>
    </recommendedName>
</protein>
<dbReference type="CDD" id="cd12249">
    <property type="entry name" value="RRM1_hnRNPR_like"/>
    <property type="match status" value="1"/>
</dbReference>
<evidence type="ECO:0000313" key="5">
    <source>
        <dbReference type="EMBL" id="CAG9856059.1"/>
    </source>
</evidence>
<feature type="domain" description="RRM" evidence="4">
    <location>
        <begin position="232"/>
        <end position="309"/>
    </location>
</feature>
<keyword evidence="6" id="KW-1185">Reference proteome</keyword>
<dbReference type="Proteomes" id="UP001153712">
    <property type="component" value="Chromosome 11"/>
</dbReference>
<dbReference type="SMART" id="SM00360">
    <property type="entry name" value="RRM"/>
    <property type="match status" value="3"/>
</dbReference>
<sequence>MVILEDIDKFSAKKKSELYKKLNALREKSGYNITQTNGQRVYAPAPSSGVPAPPRGCEIFVGKLSKYIFEDELVPLFERVGPLYKFRMMLDFSERSRGYAFATYFTVEHAERAIAELNNHQIRPNLFIGVYKSVDNCRLFVGNIPYEVGRDEVFDKLTSLVQGVSDIIMFYDIQKPGLNRGFVFVEFESHRYAAMARRQFSPNNLQIWGKSLYVDWADPLPNVNPDIMAKVTVLYLSNLPPEFDADDIRACVCKKISPQMIRKVYKNSSYAFVHFNNRNSAEFALAKLQGLLITTFDKVFRVNVEWSRPPSYSKKSRWVKPPENFCTSVPPSLRRLVYMKKTSASLNKSTATSSNDTSNNLSPKMASSKSSYSEGSSDNFPLPENYFYRSGAFDSMGSNERMNFQLPVPSFRSEYELF</sequence>
<accession>A0A9N9TLC1</accession>
<feature type="region of interest" description="Disordered" evidence="3">
    <location>
        <begin position="348"/>
        <end position="377"/>
    </location>
</feature>
<dbReference type="GO" id="GO:0003723">
    <property type="term" value="F:RNA binding"/>
    <property type="evidence" value="ECO:0007669"/>
    <property type="project" value="UniProtKB-UniRule"/>
</dbReference>
<dbReference type="Pfam" id="PF00076">
    <property type="entry name" value="RRM_1"/>
    <property type="match status" value="3"/>
</dbReference>
<evidence type="ECO:0000256" key="2">
    <source>
        <dbReference type="PROSITE-ProRule" id="PRU00176"/>
    </source>
</evidence>
<evidence type="ECO:0000313" key="6">
    <source>
        <dbReference type="Proteomes" id="UP001153712"/>
    </source>
</evidence>
<dbReference type="PANTHER" id="PTHR21245">
    <property type="entry name" value="HETEROGENEOUS NUCLEAR RIBONUCLEOPROTEIN"/>
    <property type="match status" value="1"/>
</dbReference>
<keyword evidence="1 2" id="KW-0694">RNA-binding</keyword>
<dbReference type="Gene3D" id="3.30.70.330">
    <property type="match status" value="3"/>
</dbReference>
<name>A0A9N9TLC1_PHYSR</name>
<dbReference type="EMBL" id="OU900104">
    <property type="protein sequence ID" value="CAG9856059.1"/>
    <property type="molecule type" value="Genomic_DNA"/>
</dbReference>
<feature type="domain" description="RRM" evidence="4">
    <location>
        <begin position="57"/>
        <end position="135"/>
    </location>
</feature>
<evidence type="ECO:0000256" key="1">
    <source>
        <dbReference type="ARBA" id="ARBA00022884"/>
    </source>
</evidence>
<dbReference type="FunFam" id="3.30.70.330:FF:000022">
    <property type="entry name" value="APOBEC1 complementation factor isoform X1"/>
    <property type="match status" value="1"/>
</dbReference>
<proteinExistence type="predicted"/>
<dbReference type="OrthoDB" id="3800936at2759"/>
<dbReference type="CDD" id="cd00590">
    <property type="entry name" value="RRM_SF"/>
    <property type="match status" value="1"/>
</dbReference>
<dbReference type="InterPro" id="IPR000504">
    <property type="entry name" value="RRM_dom"/>
</dbReference>
<evidence type="ECO:0000259" key="4">
    <source>
        <dbReference type="PROSITE" id="PS50102"/>
    </source>
</evidence>
<dbReference type="AlphaFoldDB" id="A0A9N9TLC1"/>
<feature type="domain" description="RRM" evidence="4">
    <location>
        <begin position="137"/>
        <end position="219"/>
    </location>
</feature>
<dbReference type="InterPro" id="IPR035979">
    <property type="entry name" value="RBD_domain_sf"/>
</dbReference>
<dbReference type="PROSITE" id="PS50102">
    <property type="entry name" value="RRM"/>
    <property type="match status" value="3"/>
</dbReference>
<evidence type="ECO:0000256" key="3">
    <source>
        <dbReference type="SAM" id="MobiDB-lite"/>
    </source>
</evidence>
<feature type="compositionally biased region" description="Low complexity" evidence="3">
    <location>
        <begin position="349"/>
        <end position="377"/>
    </location>
</feature>
<gene>
    <name evidence="5" type="ORF">PHYEVI_LOCUS2486</name>
</gene>